<dbReference type="RefSeq" id="WP_203716660.1">
    <property type="nucleotide sequence ID" value="NZ_BONE01000049.1"/>
</dbReference>
<protein>
    <submittedName>
        <fullName evidence="1">Uncharacterized protein</fullName>
    </submittedName>
</protein>
<dbReference type="EMBL" id="BONE01000049">
    <property type="protein sequence ID" value="GIF75818.1"/>
    <property type="molecule type" value="Genomic_DNA"/>
</dbReference>
<sequence length="225" mass="24862">MMLFAASLTALPTRKIIAMPVALSTPARQALIALMLHVTEASNPDLRKLYRVTIDKSARDELSGEKLLTWKKGLRNAIFHELTDLGWARGRQELTLAPPDRGGAAWHLLYGTFRHLDGLMATNGYKLSDVFVGQDHGPRSIEDRIRQAYGKLADEPGAFVSLARLRDELPDIPRKELDEALLVLDQQRAIQLDPDPNRKALSDRAKAAAIPLGGEDMHLITIGSS</sequence>
<proteinExistence type="predicted"/>
<evidence type="ECO:0000313" key="2">
    <source>
        <dbReference type="Proteomes" id="UP000604117"/>
    </source>
</evidence>
<comment type="caution">
    <text evidence="1">The sequence shown here is derived from an EMBL/GenBank/DDBJ whole genome shotgun (WGS) entry which is preliminary data.</text>
</comment>
<evidence type="ECO:0000313" key="1">
    <source>
        <dbReference type="EMBL" id="GIF75818.1"/>
    </source>
</evidence>
<gene>
    <name evidence="1" type="ORF">Asi02nite_53360</name>
</gene>
<keyword evidence="2" id="KW-1185">Reference proteome</keyword>
<accession>A0ABQ4CXU4</accession>
<reference evidence="1 2" key="1">
    <citation type="submission" date="2021-01" db="EMBL/GenBank/DDBJ databases">
        <title>Whole genome shotgun sequence of Asanoa siamensis NBRC 107932.</title>
        <authorList>
            <person name="Komaki H."/>
            <person name="Tamura T."/>
        </authorList>
    </citation>
    <scope>NUCLEOTIDE SEQUENCE [LARGE SCALE GENOMIC DNA]</scope>
    <source>
        <strain evidence="1 2">NBRC 107932</strain>
    </source>
</reference>
<dbReference type="Proteomes" id="UP000604117">
    <property type="component" value="Unassembled WGS sequence"/>
</dbReference>
<name>A0ABQ4CXU4_9ACTN</name>
<organism evidence="1 2">
    <name type="scientific">Asanoa siamensis</name>
    <dbReference type="NCBI Taxonomy" id="926357"/>
    <lineage>
        <taxon>Bacteria</taxon>
        <taxon>Bacillati</taxon>
        <taxon>Actinomycetota</taxon>
        <taxon>Actinomycetes</taxon>
        <taxon>Micromonosporales</taxon>
        <taxon>Micromonosporaceae</taxon>
        <taxon>Asanoa</taxon>
    </lineage>
</organism>